<dbReference type="AlphaFoldDB" id="A0A9R0A1X3"/>
<evidence type="ECO:0000256" key="3">
    <source>
        <dbReference type="ARBA" id="ARBA00023157"/>
    </source>
</evidence>
<keyword evidence="1 5" id="KW-0732">Signal</keyword>
<dbReference type="SMART" id="SM00032">
    <property type="entry name" value="CCP"/>
    <property type="match status" value="4"/>
</dbReference>
<keyword evidence="3 4" id="KW-1015">Disulfide bond</keyword>
<dbReference type="InterPro" id="IPR051277">
    <property type="entry name" value="SEZ6_CSMD_C4BPB_Regulators"/>
</dbReference>
<feature type="disulfide bond" evidence="4">
    <location>
        <begin position="55"/>
        <end position="82"/>
    </location>
</feature>
<feature type="chain" id="PRO_5040197427" evidence="5">
    <location>
        <begin position="23"/>
        <end position="403"/>
    </location>
</feature>
<dbReference type="Proteomes" id="UP001155660">
    <property type="component" value="Chromosome B6"/>
</dbReference>
<evidence type="ECO:0000256" key="5">
    <source>
        <dbReference type="SAM" id="SignalP"/>
    </source>
</evidence>
<protein>
    <submittedName>
        <fullName evidence="7">Membrane cofactor protein-like isoform X1</fullName>
    </submittedName>
</protein>
<dbReference type="PANTHER" id="PTHR45656">
    <property type="entry name" value="PROTEIN CBR-CLEC-78"/>
    <property type="match status" value="1"/>
</dbReference>
<dbReference type="CDD" id="cd00033">
    <property type="entry name" value="CCP"/>
    <property type="match status" value="4"/>
</dbReference>
<accession>A0A9R0A1X3</accession>
<gene>
    <name evidence="7" type="primary">LOC109071668</name>
</gene>
<sequence>MTSVKAWPLLLLPFSLVSMGKAECPFPVLSGTVVLSSASILKNSFSDNSEAFVECAKGYTRDKGPTSISCVNGVWSPVELICKKIDCGQPKLLPHMTYSIPDGTLFGAYIQPKCETGYDLEGSSYRQCLVTGWSGKAECILTECEYPDPIENGKMVAPRQPVFNDVITYSCDDNYTLVGNSSITCGEYGEYSSPRPKCIAIECSVPEVRFGNRTEGNPPFFYKSEATFECWPGYSMKGLATSVCEKSGWSALPVCDEVIITPTKASTTTNIATTTDMTTASTRSHGGLGAKLHYNTNKIKHYHKQSHNRHDNSLHPITWRTWSQPVCRCLNSWYNRCLCRCLNSWYNHCLCRCVSRCYNRCLRVFCSSFKTHRGKQSDGSFALVLFLHMDSFKCFFFFFFCIL</sequence>
<name>A0A9R0A1X3_CYPCA</name>
<feature type="domain" description="Sushi" evidence="6">
    <location>
        <begin position="22"/>
        <end position="84"/>
    </location>
</feature>
<comment type="caution">
    <text evidence="4">Lacks conserved residue(s) required for the propagation of feature annotation.</text>
</comment>
<feature type="signal peptide" evidence="5">
    <location>
        <begin position="1"/>
        <end position="22"/>
    </location>
</feature>
<reference evidence="7" key="1">
    <citation type="submission" date="2025-08" db="UniProtKB">
        <authorList>
            <consortium name="RefSeq"/>
        </authorList>
    </citation>
    <scope>IDENTIFICATION</scope>
    <source>
        <tissue evidence="7">Muscle</tissue>
    </source>
</reference>
<feature type="domain" description="Sushi" evidence="6">
    <location>
        <begin position="201"/>
        <end position="257"/>
    </location>
</feature>
<keyword evidence="2" id="KW-0677">Repeat</keyword>
<dbReference type="PANTHER" id="PTHR45656:SF4">
    <property type="entry name" value="PROTEIN CBR-CLEC-78"/>
    <property type="match status" value="1"/>
</dbReference>
<feature type="disulfide bond" evidence="4">
    <location>
        <begin position="171"/>
        <end position="198"/>
    </location>
</feature>
<proteinExistence type="predicted"/>
<dbReference type="RefSeq" id="XP_042582369.1">
    <property type="nucleotide sequence ID" value="XM_042726435.1"/>
</dbReference>
<evidence type="ECO:0000256" key="4">
    <source>
        <dbReference type="PROSITE-ProRule" id="PRU00302"/>
    </source>
</evidence>
<dbReference type="PROSITE" id="PS50923">
    <property type="entry name" value="SUSHI"/>
    <property type="match status" value="4"/>
</dbReference>
<dbReference type="Pfam" id="PF00084">
    <property type="entry name" value="Sushi"/>
    <property type="match status" value="4"/>
</dbReference>
<evidence type="ECO:0000256" key="1">
    <source>
        <dbReference type="ARBA" id="ARBA00022729"/>
    </source>
</evidence>
<feature type="domain" description="Sushi" evidence="6">
    <location>
        <begin position="85"/>
        <end position="141"/>
    </location>
</feature>
<organism evidence="7">
    <name type="scientific">Cyprinus carpio</name>
    <name type="common">Common carp</name>
    <dbReference type="NCBI Taxonomy" id="7962"/>
    <lineage>
        <taxon>Eukaryota</taxon>
        <taxon>Metazoa</taxon>
        <taxon>Chordata</taxon>
        <taxon>Craniata</taxon>
        <taxon>Vertebrata</taxon>
        <taxon>Euteleostomi</taxon>
        <taxon>Actinopterygii</taxon>
        <taxon>Neopterygii</taxon>
        <taxon>Teleostei</taxon>
        <taxon>Ostariophysi</taxon>
        <taxon>Cypriniformes</taxon>
        <taxon>Cyprinidae</taxon>
        <taxon>Cyprininae</taxon>
        <taxon>Cyprinus</taxon>
    </lineage>
</organism>
<evidence type="ECO:0000313" key="7">
    <source>
        <dbReference type="RefSeq" id="XP_042582369.1"/>
    </source>
</evidence>
<feature type="domain" description="Sushi" evidence="6">
    <location>
        <begin position="142"/>
        <end position="200"/>
    </location>
</feature>
<keyword evidence="4" id="KW-0768">Sushi</keyword>
<dbReference type="InterPro" id="IPR000436">
    <property type="entry name" value="Sushi_SCR_CCP_dom"/>
</dbReference>
<dbReference type="OrthoDB" id="8961654at2759"/>
<evidence type="ECO:0000259" key="6">
    <source>
        <dbReference type="PROSITE" id="PS50923"/>
    </source>
</evidence>
<evidence type="ECO:0000256" key="2">
    <source>
        <dbReference type="ARBA" id="ARBA00022737"/>
    </source>
</evidence>
<dbReference type="GeneID" id="109071668"/>